<name>A0ABR2LF09_9ASPA</name>
<reference evidence="1 2" key="1">
    <citation type="journal article" date="2022" name="Nat. Plants">
        <title>Genomes of leafy and leafless Platanthera orchids illuminate the evolution of mycoheterotrophy.</title>
        <authorList>
            <person name="Li M.H."/>
            <person name="Liu K.W."/>
            <person name="Li Z."/>
            <person name="Lu H.C."/>
            <person name="Ye Q.L."/>
            <person name="Zhang D."/>
            <person name="Wang J.Y."/>
            <person name="Li Y.F."/>
            <person name="Zhong Z.M."/>
            <person name="Liu X."/>
            <person name="Yu X."/>
            <person name="Liu D.K."/>
            <person name="Tu X.D."/>
            <person name="Liu B."/>
            <person name="Hao Y."/>
            <person name="Liao X.Y."/>
            <person name="Jiang Y.T."/>
            <person name="Sun W.H."/>
            <person name="Chen J."/>
            <person name="Chen Y.Q."/>
            <person name="Ai Y."/>
            <person name="Zhai J.W."/>
            <person name="Wu S.S."/>
            <person name="Zhou Z."/>
            <person name="Hsiao Y.Y."/>
            <person name="Wu W.L."/>
            <person name="Chen Y.Y."/>
            <person name="Lin Y.F."/>
            <person name="Hsu J.L."/>
            <person name="Li C.Y."/>
            <person name="Wang Z.W."/>
            <person name="Zhao X."/>
            <person name="Zhong W.Y."/>
            <person name="Ma X.K."/>
            <person name="Ma L."/>
            <person name="Huang J."/>
            <person name="Chen G.Z."/>
            <person name="Huang M.Z."/>
            <person name="Huang L."/>
            <person name="Peng D.H."/>
            <person name="Luo Y.B."/>
            <person name="Zou S.Q."/>
            <person name="Chen S.P."/>
            <person name="Lan S."/>
            <person name="Tsai W.C."/>
            <person name="Van de Peer Y."/>
            <person name="Liu Z.J."/>
        </authorList>
    </citation>
    <scope>NUCLEOTIDE SEQUENCE [LARGE SCALE GENOMIC DNA]</scope>
    <source>
        <strain evidence="1">Lor288</strain>
    </source>
</reference>
<evidence type="ECO:0000313" key="2">
    <source>
        <dbReference type="Proteomes" id="UP001412067"/>
    </source>
</evidence>
<protein>
    <submittedName>
        <fullName evidence="1">Uncharacterized protein</fullName>
    </submittedName>
</protein>
<dbReference type="EMBL" id="JBBWWR010000020">
    <property type="protein sequence ID" value="KAK8939561.1"/>
    <property type="molecule type" value="Genomic_DNA"/>
</dbReference>
<proteinExistence type="predicted"/>
<gene>
    <name evidence="1" type="ORF">KSP40_PGU012840</name>
</gene>
<comment type="caution">
    <text evidence="1">The sequence shown here is derived from an EMBL/GenBank/DDBJ whole genome shotgun (WGS) entry which is preliminary data.</text>
</comment>
<sequence length="103" mass="11148">MQVLNIRELGALVAKVSCSSLLQRDADEAGRSNSLLSSNICEQLRLSPPLCYSVPPLVVFADGNARLVCRTESSYMMTFDIVVNTALVDAMKILDVAAMNSPK</sequence>
<organism evidence="1 2">
    <name type="scientific">Platanthera guangdongensis</name>
    <dbReference type="NCBI Taxonomy" id="2320717"/>
    <lineage>
        <taxon>Eukaryota</taxon>
        <taxon>Viridiplantae</taxon>
        <taxon>Streptophyta</taxon>
        <taxon>Embryophyta</taxon>
        <taxon>Tracheophyta</taxon>
        <taxon>Spermatophyta</taxon>
        <taxon>Magnoliopsida</taxon>
        <taxon>Liliopsida</taxon>
        <taxon>Asparagales</taxon>
        <taxon>Orchidaceae</taxon>
        <taxon>Orchidoideae</taxon>
        <taxon>Orchideae</taxon>
        <taxon>Orchidinae</taxon>
        <taxon>Platanthera</taxon>
    </lineage>
</organism>
<keyword evidence="2" id="KW-1185">Reference proteome</keyword>
<evidence type="ECO:0000313" key="1">
    <source>
        <dbReference type="EMBL" id="KAK8939561.1"/>
    </source>
</evidence>
<dbReference type="Proteomes" id="UP001412067">
    <property type="component" value="Unassembled WGS sequence"/>
</dbReference>
<accession>A0ABR2LF09</accession>